<gene>
    <name evidence="1" type="ORF">LPU83_1986</name>
</gene>
<dbReference type="KEGG" id="rhl:LPU83_1986"/>
<sequence length="53" mass="5809">MPCLQKREAGFLHDEAVHEAVASAEVSESVTAQGKRLIDAGTEHHFFHDDTCS</sequence>
<name>W6RG20_9HYPH</name>
<organism evidence="1 2">
    <name type="scientific">Rhizobium favelukesii</name>
    <dbReference type="NCBI Taxonomy" id="348824"/>
    <lineage>
        <taxon>Bacteria</taxon>
        <taxon>Pseudomonadati</taxon>
        <taxon>Pseudomonadota</taxon>
        <taxon>Alphaproteobacteria</taxon>
        <taxon>Hyphomicrobiales</taxon>
        <taxon>Rhizobiaceae</taxon>
        <taxon>Rhizobium/Agrobacterium group</taxon>
        <taxon>Rhizobium</taxon>
    </lineage>
</organism>
<keyword evidence="2" id="KW-1185">Reference proteome</keyword>
<accession>W6RG20</accession>
<dbReference type="AlphaFoldDB" id="W6RG20"/>
<reference evidence="1" key="1">
    <citation type="submission" date="2013-11" db="EMBL/GenBank/DDBJ databases">
        <title>Draft genome sequence of the broad-host-range Rhizobium sp. LPU83 strain, a member of the low-genetic diversity Oregon-like Rhizobium sp. group.</title>
        <authorList>
            <person name="Wibberg D."/>
            <person name="Puehler A."/>
            <person name="Schlueter A."/>
        </authorList>
    </citation>
    <scope>NUCLEOTIDE SEQUENCE [LARGE SCALE GENOMIC DNA]</scope>
    <source>
        <strain evidence="1">LPU83</strain>
    </source>
</reference>
<dbReference type="Proteomes" id="UP000019443">
    <property type="component" value="Chromosome"/>
</dbReference>
<dbReference type="EMBL" id="HG916852">
    <property type="protein sequence ID" value="CDM57643.1"/>
    <property type="molecule type" value="Genomic_DNA"/>
</dbReference>
<dbReference type="HOGENOM" id="CLU_3065544_0_0_5"/>
<evidence type="ECO:0000313" key="1">
    <source>
        <dbReference type="EMBL" id="CDM57643.1"/>
    </source>
</evidence>
<protein>
    <submittedName>
        <fullName evidence="1">Uncharacterized protein</fullName>
    </submittedName>
</protein>
<evidence type="ECO:0000313" key="2">
    <source>
        <dbReference type="Proteomes" id="UP000019443"/>
    </source>
</evidence>
<proteinExistence type="predicted"/>